<dbReference type="Proteomes" id="UP000434101">
    <property type="component" value="Unassembled WGS sequence"/>
</dbReference>
<dbReference type="SUPFAM" id="SSF160363">
    <property type="entry name" value="MTH889-like"/>
    <property type="match status" value="1"/>
</dbReference>
<dbReference type="Pfam" id="PF02680">
    <property type="entry name" value="DUF211"/>
    <property type="match status" value="1"/>
</dbReference>
<dbReference type="EMBL" id="WUYX01000021">
    <property type="protein sequence ID" value="MXV61560.1"/>
    <property type="molecule type" value="Genomic_DNA"/>
</dbReference>
<organism evidence="1 2">
    <name type="scientific">Natronorubrum halalkaliphilum</name>
    <dbReference type="NCBI Taxonomy" id="2691917"/>
    <lineage>
        <taxon>Archaea</taxon>
        <taxon>Methanobacteriati</taxon>
        <taxon>Methanobacteriota</taxon>
        <taxon>Stenosarchaea group</taxon>
        <taxon>Halobacteria</taxon>
        <taxon>Halobacteriales</taxon>
        <taxon>Natrialbaceae</taxon>
        <taxon>Natronorubrum</taxon>
    </lineage>
</organism>
<reference evidence="1 2" key="1">
    <citation type="submission" date="2020-01" db="EMBL/GenBank/DDBJ databases">
        <title>Natronorubrum sp. JWXQ-INN 674 isolated from Inner Mongolia Autonomous Region of China.</title>
        <authorList>
            <person name="Xue Q."/>
        </authorList>
    </citation>
    <scope>NUCLEOTIDE SEQUENCE [LARGE SCALE GENOMIC DNA]</scope>
    <source>
        <strain evidence="1 2">JWXQ-INN-674</strain>
    </source>
</reference>
<dbReference type="PANTHER" id="PTHR42240">
    <property type="entry name" value="DUF211 DOMAIN-CONTAINING PROTEIN"/>
    <property type="match status" value="1"/>
</dbReference>
<comment type="caution">
    <text evidence="1">The sequence shown here is derived from an EMBL/GenBank/DDBJ whole genome shotgun (WGS) entry which is preliminary data.</text>
</comment>
<dbReference type="InterPro" id="IPR023129">
    <property type="entry name" value="MTH889-like_dom_sf"/>
</dbReference>
<evidence type="ECO:0000313" key="1">
    <source>
        <dbReference type="EMBL" id="MXV61560.1"/>
    </source>
</evidence>
<protein>
    <recommendedName>
        <fullName evidence="3">DUF211 domain-containing protein</fullName>
    </recommendedName>
</protein>
<dbReference type="InterPro" id="IPR003831">
    <property type="entry name" value="DUF211"/>
</dbReference>
<accession>A0A6B0VJ33</accession>
<keyword evidence="2" id="KW-1185">Reference proteome</keyword>
<evidence type="ECO:0008006" key="3">
    <source>
        <dbReference type="Google" id="ProtNLM"/>
    </source>
</evidence>
<name>A0A6B0VJ33_9EURY</name>
<gene>
    <name evidence="1" type="ORF">GS429_05670</name>
</gene>
<dbReference type="RefSeq" id="WP_160063545.1">
    <property type="nucleotide sequence ID" value="NZ_WUYX01000021.1"/>
</dbReference>
<dbReference type="AlphaFoldDB" id="A0A6B0VJ33"/>
<sequence length="94" mass="10227">MAPIRRLVLDVLKPHDPSVVTFTTQLGDLEGLDAVTATVVEVDENVKTLRVTIEGENLDLETIRTEIEDLSASIHSIDQVACGSRTVGDPWVDS</sequence>
<proteinExistence type="predicted"/>
<evidence type="ECO:0000313" key="2">
    <source>
        <dbReference type="Proteomes" id="UP000434101"/>
    </source>
</evidence>
<dbReference type="OrthoDB" id="201945at2157"/>
<dbReference type="PANTHER" id="PTHR42240:SF1">
    <property type="entry name" value="DUF211 DOMAIN-CONTAINING PROTEIN"/>
    <property type="match status" value="1"/>
</dbReference>
<dbReference type="Gene3D" id="3.30.70.1340">
    <property type="entry name" value="MTH889-like domain"/>
    <property type="match status" value="1"/>
</dbReference>